<evidence type="ECO:0000256" key="1">
    <source>
        <dbReference type="SAM" id="MobiDB-lite"/>
    </source>
</evidence>
<reference evidence="2 3" key="1">
    <citation type="submission" date="2018-06" db="EMBL/GenBank/DDBJ databases">
        <title>Complete genome of Desulfovibrio marinus P48SEP.</title>
        <authorList>
            <person name="Crispim J.S."/>
            <person name="Vidigal P.M.P."/>
            <person name="Silva L.C.F."/>
            <person name="Araujo L.C."/>
            <person name="Laguardia C.N."/>
            <person name="Dias R.S."/>
            <person name="Sousa M.P."/>
            <person name="Paula S.O."/>
            <person name="Silva C."/>
        </authorList>
    </citation>
    <scope>NUCLEOTIDE SEQUENCE [LARGE SCALE GENOMIC DNA]</scope>
    <source>
        <strain evidence="2 3">P48SEP</strain>
    </source>
</reference>
<dbReference type="AlphaFoldDB" id="A0A6P1ZD39"/>
<proteinExistence type="predicted"/>
<dbReference type="EMBL" id="QMIF01000017">
    <property type="protein sequence ID" value="TVM31166.1"/>
    <property type="molecule type" value="Genomic_DNA"/>
</dbReference>
<dbReference type="Proteomes" id="UP000434052">
    <property type="component" value="Unassembled WGS sequence"/>
</dbReference>
<evidence type="ECO:0000313" key="3">
    <source>
        <dbReference type="Proteomes" id="UP000434052"/>
    </source>
</evidence>
<evidence type="ECO:0008006" key="4">
    <source>
        <dbReference type="Google" id="ProtNLM"/>
    </source>
</evidence>
<accession>A0A6P1ZD39</accession>
<protein>
    <recommendedName>
        <fullName evidence="4">Scaffolding protein</fullName>
    </recommendedName>
</protein>
<feature type="region of interest" description="Disordered" evidence="1">
    <location>
        <begin position="1"/>
        <end position="79"/>
    </location>
</feature>
<feature type="compositionally biased region" description="Basic and acidic residues" evidence="1">
    <location>
        <begin position="59"/>
        <end position="79"/>
    </location>
</feature>
<comment type="caution">
    <text evidence="2">The sequence shown here is derived from an EMBL/GenBank/DDBJ whole genome shotgun (WGS) entry which is preliminary data.</text>
</comment>
<feature type="compositionally biased region" description="Basic and acidic residues" evidence="1">
    <location>
        <begin position="255"/>
        <end position="271"/>
    </location>
</feature>
<sequence length="291" mass="31762">MEDIVGGADSSAAPEVSEPAGDTNETGSAGAAEVQGSETGTEDKGEPKAAAQDGGQDGSTKDEVKDGEDKLPPFHEHPRWKQLLASNKAMQKQLETLLAKNDKPEAAVPVSDFDKQLKELDKKYQDGEIEDLQDYLSQRSEIVDAKGKAEFDAKLQEAESQRTAKETVSRFKEQNPDYAEAVKNGELDEIIEKWPGLHDEFSAYHAWKAQQATAGLESAKQAEYQRGLKDGEEKTIKNFKAKQGARSLDTGPRTTPREGSEADTKLKDTQKHGGLVDVLTQGLKEFRESAG</sequence>
<name>A0A6P1ZD39_9BACT</name>
<feature type="region of interest" description="Disordered" evidence="1">
    <location>
        <begin position="237"/>
        <end position="273"/>
    </location>
</feature>
<gene>
    <name evidence="2" type="ORF">DQK91_18830</name>
</gene>
<organism evidence="2 3">
    <name type="scientific">Oceanidesulfovibrio marinus</name>
    <dbReference type="NCBI Taxonomy" id="370038"/>
    <lineage>
        <taxon>Bacteria</taxon>
        <taxon>Pseudomonadati</taxon>
        <taxon>Thermodesulfobacteriota</taxon>
        <taxon>Desulfovibrionia</taxon>
        <taxon>Desulfovibrionales</taxon>
        <taxon>Desulfovibrionaceae</taxon>
        <taxon>Oceanidesulfovibrio</taxon>
    </lineage>
</organism>
<evidence type="ECO:0000313" key="2">
    <source>
        <dbReference type="EMBL" id="TVM31166.1"/>
    </source>
</evidence>